<dbReference type="PANTHER" id="PTHR38686">
    <property type="entry name" value="APOLIPOPROTEIN N-ACYLTRANSFERASE"/>
    <property type="match status" value="1"/>
</dbReference>
<proteinExistence type="inferred from homology"/>
<evidence type="ECO:0000259" key="10">
    <source>
        <dbReference type="PROSITE" id="PS50263"/>
    </source>
</evidence>
<comment type="caution">
    <text evidence="11">The sequence shown here is derived from an EMBL/GenBank/DDBJ whole genome shotgun (WGS) entry which is preliminary data.</text>
</comment>
<dbReference type="GO" id="GO:0016410">
    <property type="term" value="F:N-acyltransferase activity"/>
    <property type="evidence" value="ECO:0007669"/>
    <property type="project" value="UniProtKB-UniRule"/>
</dbReference>
<dbReference type="AlphaFoldDB" id="A0A2N3KVZ6"/>
<evidence type="ECO:0000256" key="7">
    <source>
        <dbReference type="ARBA" id="ARBA00023136"/>
    </source>
</evidence>
<evidence type="ECO:0000256" key="3">
    <source>
        <dbReference type="ARBA" id="ARBA00022475"/>
    </source>
</evidence>
<dbReference type="SUPFAM" id="SSF56317">
    <property type="entry name" value="Carbon-nitrogen hydrolase"/>
    <property type="match status" value="1"/>
</dbReference>
<dbReference type="GO" id="GO:0005886">
    <property type="term" value="C:plasma membrane"/>
    <property type="evidence" value="ECO:0007669"/>
    <property type="project" value="UniProtKB-SubCell"/>
</dbReference>
<dbReference type="InterPro" id="IPR004563">
    <property type="entry name" value="Apolipo_AcylTrfase"/>
</dbReference>
<keyword evidence="6 9" id="KW-1133">Transmembrane helix</keyword>
<dbReference type="UniPathway" id="UPA00666"/>
<dbReference type="RefSeq" id="WP_101265450.1">
    <property type="nucleotide sequence ID" value="NZ_NWTK01000004.1"/>
</dbReference>
<feature type="transmembrane region" description="Helical" evidence="9">
    <location>
        <begin position="20"/>
        <end position="49"/>
    </location>
</feature>
<evidence type="ECO:0000313" key="11">
    <source>
        <dbReference type="EMBL" id="PKR54742.1"/>
    </source>
</evidence>
<comment type="pathway">
    <text evidence="9">Protein modification; lipoprotein biosynthesis (N-acyl transfer).</text>
</comment>
<evidence type="ECO:0000256" key="1">
    <source>
        <dbReference type="ARBA" id="ARBA00004651"/>
    </source>
</evidence>
<feature type="transmembrane region" description="Helical" evidence="9">
    <location>
        <begin position="61"/>
        <end position="81"/>
    </location>
</feature>
<protein>
    <recommendedName>
        <fullName evidence="9">Apolipoprotein N-acyltransferase</fullName>
        <shortName evidence="9">ALP N-acyltransferase</shortName>
        <ecNumber evidence="9">2.3.1.269</ecNumber>
    </recommendedName>
</protein>
<reference evidence="11 12" key="1">
    <citation type="submission" date="2017-09" db="EMBL/GenBank/DDBJ databases">
        <title>Biodiversity and function of Thalassospira species in the particle-attached aromatic-hydrocarbon-degrading consortia from the surface seawater of the South China Sea.</title>
        <authorList>
            <person name="Dong C."/>
            <person name="Liu R."/>
            <person name="Shao Z."/>
        </authorList>
    </citation>
    <scope>NUCLEOTIDE SEQUENCE [LARGE SCALE GENOMIC DNA]</scope>
    <source>
        <strain evidence="11 12">CSC1P2</strain>
    </source>
</reference>
<comment type="subcellular location">
    <subcellularLocation>
        <location evidence="1 9">Cell membrane</location>
        <topology evidence="1 9">Multi-pass membrane protein</topology>
    </subcellularLocation>
</comment>
<dbReference type="InterPro" id="IPR003010">
    <property type="entry name" value="C-N_Hydrolase"/>
</dbReference>
<dbReference type="Gene3D" id="3.60.110.10">
    <property type="entry name" value="Carbon-nitrogen hydrolase"/>
    <property type="match status" value="1"/>
</dbReference>
<dbReference type="HAMAP" id="MF_01148">
    <property type="entry name" value="Lnt"/>
    <property type="match status" value="1"/>
</dbReference>
<feature type="transmembrane region" description="Helical" evidence="9">
    <location>
        <begin position="500"/>
        <end position="519"/>
    </location>
</feature>
<feature type="transmembrane region" description="Helical" evidence="9">
    <location>
        <begin position="198"/>
        <end position="216"/>
    </location>
</feature>
<dbReference type="Pfam" id="PF20154">
    <property type="entry name" value="LNT_N"/>
    <property type="match status" value="1"/>
</dbReference>
<dbReference type="InterPro" id="IPR045378">
    <property type="entry name" value="LNT_N"/>
</dbReference>
<accession>A0A2N3KVZ6</accession>
<keyword evidence="11" id="KW-0449">Lipoprotein</keyword>
<dbReference type="PROSITE" id="PS50263">
    <property type="entry name" value="CN_HYDROLASE"/>
    <property type="match status" value="1"/>
</dbReference>
<organism evidence="11 12">
    <name type="scientific">Thalassospira marina</name>
    <dbReference type="NCBI Taxonomy" id="2048283"/>
    <lineage>
        <taxon>Bacteria</taxon>
        <taxon>Pseudomonadati</taxon>
        <taxon>Pseudomonadota</taxon>
        <taxon>Alphaproteobacteria</taxon>
        <taxon>Rhodospirillales</taxon>
        <taxon>Thalassospiraceae</taxon>
        <taxon>Thalassospira</taxon>
    </lineage>
</organism>
<dbReference type="InterPro" id="IPR036526">
    <property type="entry name" value="C-N_Hydrolase_sf"/>
</dbReference>
<name>A0A2N3KVZ6_9PROT</name>
<dbReference type="PANTHER" id="PTHR38686:SF1">
    <property type="entry name" value="APOLIPOPROTEIN N-ACYLTRANSFERASE"/>
    <property type="match status" value="1"/>
</dbReference>
<evidence type="ECO:0000256" key="9">
    <source>
        <dbReference type="HAMAP-Rule" id="MF_01148"/>
    </source>
</evidence>
<evidence type="ECO:0000256" key="6">
    <source>
        <dbReference type="ARBA" id="ARBA00022989"/>
    </source>
</evidence>
<evidence type="ECO:0000256" key="8">
    <source>
        <dbReference type="ARBA" id="ARBA00023315"/>
    </source>
</evidence>
<keyword evidence="4 9" id="KW-0808">Transferase</keyword>
<comment type="catalytic activity">
    <reaction evidence="9">
        <text>N-terminal S-1,2-diacyl-sn-glyceryl-L-cysteinyl-[lipoprotein] + a glycerophospholipid = N-acyl-S-1,2-diacyl-sn-glyceryl-L-cysteinyl-[lipoprotein] + a 2-acyl-sn-glycero-3-phospholipid + H(+)</text>
        <dbReference type="Rhea" id="RHEA:48228"/>
        <dbReference type="Rhea" id="RHEA-COMP:14681"/>
        <dbReference type="Rhea" id="RHEA-COMP:14684"/>
        <dbReference type="ChEBI" id="CHEBI:15378"/>
        <dbReference type="ChEBI" id="CHEBI:136912"/>
        <dbReference type="ChEBI" id="CHEBI:140656"/>
        <dbReference type="ChEBI" id="CHEBI:140657"/>
        <dbReference type="ChEBI" id="CHEBI:140660"/>
        <dbReference type="EC" id="2.3.1.269"/>
    </reaction>
</comment>
<evidence type="ECO:0000256" key="4">
    <source>
        <dbReference type="ARBA" id="ARBA00022679"/>
    </source>
</evidence>
<dbReference type="OrthoDB" id="9804277at2"/>
<dbReference type="GO" id="GO:0042158">
    <property type="term" value="P:lipoprotein biosynthetic process"/>
    <property type="evidence" value="ECO:0007669"/>
    <property type="project" value="UniProtKB-UniRule"/>
</dbReference>
<sequence>MIDRLAKRVAVLQGWPRRLTWLLSGAAAVLALPPFFFIPALPVGFAILLWSLDGVKTRKSALAAGWWFGTGHFAAGFYWISHAFLVQPEIYGWMIPFALLGLGGGLAIFPMLAVWGSWQLGKGRIARAFLLASFWAIAEFARGHVLTGFPWNLLGHIWAIDPAPMQFASLVGIYGLSAVTALFATLPAVWIAGRSGRFVALGGILIAALLWGGGAIRLSGLSDMATELASAPADAPILQVVQPNIAQSEKWEKSLQEIHFRQLLAMSRRPADMDASQQRIVIWPETAATFFLETDPGRRAMIGDVLGPNDILITGAPRTFPRDSEEFQVWNSVEAIDDRGAIVGSFDKFHLVPFGEYVPFRSILPFPKLTAGRTDFSAGAGPATLHVKNLPPFSPLICYEVIFPGAVTDDQDRPAWLLNVTNDGWFGHSAGPYQHLAAARFRAVEEGVPMVRAAYTGVSAVFDSYGRLQKDLPLTKQGILISPLLVGKNHTTVYYLWRNIPFYGIVTLIFVLVLGYQQVRKSPGTKK</sequence>
<dbReference type="CDD" id="cd07571">
    <property type="entry name" value="ALP_N-acyl_transferase"/>
    <property type="match status" value="1"/>
</dbReference>
<dbReference type="Proteomes" id="UP000233597">
    <property type="component" value="Unassembled WGS sequence"/>
</dbReference>
<dbReference type="EC" id="2.3.1.269" evidence="9"/>
<evidence type="ECO:0000256" key="2">
    <source>
        <dbReference type="ARBA" id="ARBA00010065"/>
    </source>
</evidence>
<evidence type="ECO:0000313" key="12">
    <source>
        <dbReference type="Proteomes" id="UP000233597"/>
    </source>
</evidence>
<dbReference type="NCBIfam" id="TIGR00546">
    <property type="entry name" value="lnt"/>
    <property type="match status" value="1"/>
</dbReference>
<comment type="function">
    <text evidence="9">Catalyzes the phospholipid dependent N-acylation of the N-terminal cysteine of apolipoprotein, the last step in lipoprotein maturation.</text>
</comment>
<dbReference type="EMBL" id="NWTK01000004">
    <property type="protein sequence ID" value="PKR54742.1"/>
    <property type="molecule type" value="Genomic_DNA"/>
</dbReference>
<feature type="transmembrane region" description="Helical" evidence="9">
    <location>
        <begin position="93"/>
        <end position="116"/>
    </location>
</feature>
<keyword evidence="8 9" id="KW-0012">Acyltransferase</keyword>
<gene>
    <name evidence="9 11" type="primary">lnt</name>
    <name evidence="11" type="ORF">COO20_08340</name>
</gene>
<comment type="similarity">
    <text evidence="2 9">Belongs to the CN hydrolase family. Apolipoprotein N-acyltransferase subfamily.</text>
</comment>
<feature type="domain" description="CN hydrolase" evidence="10">
    <location>
        <begin position="241"/>
        <end position="486"/>
    </location>
</feature>
<keyword evidence="5 9" id="KW-0812">Transmembrane</keyword>
<keyword evidence="3 9" id="KW-1003">Cell membrane</keyword>
<keyword evidence="7 9" id="KW-0472">Membrane</keyword>
<dbReference type="Pfam" id="PF00795">
    <property type="entry name" value="CN_hydrolase"/>
    <property type="match status" value="1"/>
</dbReference>
<feature type="transmembrane region" description="Helical" evidence="9">
    <location>
        <begin position="167"/>
        <end position="191"/>
    </location>
</feature>
<evidence type="ECO:0000256" key="5">
    <source>
        <dbReference type="ARBA" id="ARBA00022692"/>
    </source>
</evidence>